<keyword evidence="3" id="KW-0574">Periplasm</keyword>
<feature type="transmembrane region" description="Helical" evidence="5">
    <location>
        <begin position="20"/>
        <end position="39"/>
    </location>
</feature>
<dbReference type="InterPro" id="IPR045584">
    <property type="entry name" value="Pilin-like"/>
</dbReference>
<evidence type="ECO:0000256" key="3">
    <source>
        <dbReference type="ARBA" id="ARBA00022764"/>
    </source>
</evidence>
<keyword evidence="5" id="KW-0472">Membrane</keyword>
<dbReference type="Proteomes" id="UP000634308">
    <property type="component" value="Unassembled WGS sequence"/>
</dbReference>
<comment type="caution">
    <text evidence="6">The sequence shown here is derived from an EMBL/GenBank/DDBJ whole genome shotgun (WGS) entry which is preliminary data.</text>
</comment>
<dbReference type="Pfam" id="PF07963">
    <property type="entry name" value="N_methyl"/>
    <property type="match status" value="1"/>
</dbReference>
<dbReference type="EMBL" id="BMQM01000016">
    <property type="protein sequence ID" value="GGR61742.1"/>
    <property type="molecule type" value="Genomic_DNA"/>
</dbReference>
<dbReference type="InterPro" id="IPR012902">
    <property type="entry name" value="N_methyl_site"/>
</dbReference>
<proteinExistence type="predicted"/>
<dbReference type="Gene3D" id="3.30.700.10">
    <property type="entry name" value="Glycoprotein, Type 4 Pilin"/>
    <property type="match status" value="1"/>
</dbReference>
<name>A0ABQ2RVR6_9DEIO</name>
<accession>A0ABQ2RVR6</accession>
<protein>
    <recommendedName>
        <fullName evidence="8">Prepilin-type N-terminal cleavage/methylation domain-containing protein</fullName>
    </recommendedName>
</protein>
<keyword evidence="5" id="KW-1133">Transmembrane helix</keyword>
<dbReference type="PROSITE" id="PS00409">
    <property type="entry name" value="PROKAR_NTER_METHYL"/>
    <property type="match status" value="1"/>
</dbReference>
<keyword evidence="7" id="KW-1185">Reference proteome</keyword>
<organism evidence="6 7">
    <name type="scientific">Deinococcus seoulensis</name>
    <dbReference type="NCBI Taxonomy" id="1837379"/>
    <lineage>
        <taxon>Bacteria</taxon>
        <taxon>Thermotogati</taxon>
        <taxon>Deinococcota</taxon>
        <taxon>Deinococci</taxon>
        <taxon>Deinococcales</taxon>
        <taxon>Deinococcaceae</taxon>
        <taxon>Deinococcus</taxon>
    </lineage>
</organism>
<evidence type="ECO:0000256" key="2">
    <source>
        <dbReference type="ARBA" id="ARBA00004418"/>
    </source>
</evidence>
<dbReference type="SUPFAM" id="SSF54523">
    <property type="entry name" value="Pili subunits"/>
    <property type="match status" value="1"/>
</dbReference>
<evidence type="ECO:0008006" key="8">
    <source>
        <dbReference type="Google" id="ProtNLM"/>
    </source>
</evidence>
<evidence type="ECO:0000313" key="7">
    <source>
        <dbReference type="Proteomes" id="UP000634308"/>
    </source>
</evidence>
<dbReference type="NCBIfam" id="TIGR02532">
    <property type="entry name" value="IV_pilin_GFxxxE"/>
    <property type="match status" value="1"/>
</dbReference>
<sequence length="165" mass="17387">MGPEVTAFPSRNRRTQGFSLIELLVVMAIVGILSAVLFVSSARGIRQQQLREAGTQLLADLNSARTQATQSSTATSVTLTSTAYATPKATYVTVWPQSGSGTRTLPNDVMVAPVATYANTITYVAPYAESSVPGGAVWILSNKLGETLYIKLLGTTGKGTFSAQP</sequence>
<comment type="subcellular location">
    <subcellularLocation>
        <location evidence="1">Cell outer membrane</location>
        <topology evidence="1">Single-pass membrane protein</topology>
    </subcellularLocation>
    <subcellularLocation>
        <location evidence="2">Periplasm</location>
    </subcellularLocation>
</comment>
<evidence type="ECO:0000256" key="4">
    <source>
        <dbReference type="ARBA" id="ARBA00023237"/>
    </source>
</evidence>
<evidence type="ECO:0000256" key="1">
    <source>
        <dbReference type="ARBA" id="ARBA00004203"/>
    </source>
</evidence>
<gene>
    <name evidence="6" type="ORF">GCM10008959_24660</name>
</gene>
<keyword evidence="4" id="KW-0998">Cell outer membrane</keyword>
<keyword evidence="5" id="KW-0812">Transmembrane</keyword>
<dbReference type="RefSeq" id="WP_189065288.1">
    <property type="nucleotide sequence ID" value="NZ_BMQM01000016.1"/>
</dbReference>
<evidence type="ECO:0000256" key="5">
    <source>
        <dbReference type="SAM" id="Phobius"/>
    </source>
</evidence>
<evidence type="ECO:0000313" key="6">
    <source>
        <dbReference type="EMBL" id="GGR61742.1"/>
    </source>
</evidence>
<reference evidence="7" key="1">
    <citation type="journal article" date="2019" name="Int. J. Syst. Evol. Microbiol.">
        <title>The Global Catalogue of Microorganisms (GCM) 10K type strain sequencing project: providing services to taxonomists for standard genome sequencing and annotation.</title>
        <authorList>
            <consortium name="The Broad Institute Genomics Platform"/>
            <consortium name="The Broad Institute Genome Sequencing Center for Infectious Disease"/>
            <person name="Wu L."/>
            <person name="Ma J."/>
        </authorList>
    </citation>
    <scope>NUCLEOTIDE SEQUENCE [LARGE SCALE GENOMIC DNA]</scope>
    <source>
        <strain evidence="7">JCM 31404</strain>
    </source>
</reference>